<evidence type="ECO:0000256" key="2">
    <source>
        <dbReference type="ARBA" id="ARBA00023125"/>
    </source>
</evidence>
<dbReference type="InterPro" id="IPR053142">
    <property type="entry name" value="PchR_regulatory_protein"/>
</dbReference>
<dbReference type="GO" id="GO:0003700">
    <property type="term" value="F:DNA-binding transcription factor activity"/>
    <property type="evidence" value="ECO:0007669"/>
    <property type="project" value="InterPro"/>
</dbReference>
<keyword evidence="3" id="KW-0804">Transcription</keyword>
<evidence type="ECO:0000313" key="5">
    <source>
        <dbReference type="EMBL" id="PUZ22732.1"/>
    </source>
</evidence>
<dbReference type="GO" id="GO:0043565">
    <property type="term" value="F:sequence-specific DNA binding"/>
    <property type="evidence" value="ECO:0007669"/>
    <property type="project" value="InterPro"/>
</dbReference>
<dbReference type="EMBL" id="QCYK01000003">
    <property type="protein sequence ID" value="PUZ22732.1"/>
    <property type="molecule type" value="Genomic_DNA"/>
</dbReference>
<comment type="caution">
    <text evidence="5">The sequence shown here is derived from an EMBL/GenBank/DDBJ whole genome shotgun (WGS) entry which is preliminary data.</text>
</comment>
<keyword evidence="2" id="KW-0238">DNA-binding</keyword>
<dbReference type="RefSeq" id="WP_108688477.1">
    <property type="nucleotide sequence ID" value="NZ_QCYK01000003.1"/>
</dbReference>
<dbReference type="PROSITE" id="PS01124">
    <property type="entry name" value="HTH_ARAC_FAMILY_2"/>
    <property type="match status" value="1"/>
</dbReference>
<gene>
    <name evidence="5" type="ORF">DCC81_20080</name>
</gene>
<dbReference type="InterPro" id="IPR018062">
    <property type="entry name" value="HTH_AraC-typ_CS"/>
</dbReference>
<dbReference type="Pfam" id="PF12833">
    <property type="entry name" value="HTH_18"/>
    <property type="match status" value="1"/>
</dbReference>
<evidence type="ECO:0000256" key="1">
    <source>
        <dbReference type="ARBA" id="ARBA00023015"/>
    </source>
</evidence>
<accession>A0A2T7BCD6</accession>
<dbReference type="SMART" id="SM00342">
    <property type="entry name" value="HTH_ARAC"/>
    <property type="match status" value="1"/>
</dbReference>
<evidence type="ECO:0000259" key="4">
    <source>
        <dbReference type="PROSITE" id="PS01124"/>
    </source>
</evidence>
<dbReference type="InterPro" id="IPR009057">
    <property type="entry name" value="Homeodomain-like_sf"/>
</dbReference>
<keyword evidence="6" id="KW-1185">Reference proteome</keyword>
<reference evidence="5 6" key="1">
    <citation type="submission" date="2018-04" db="EMBL/GenBank/DDBJ databases">
        <title>Chitinophaga fuyangensis sp. nov., isolated from soil in a chemical factory.</title>
        <authorList>
            <person name="Chen K."/>
        </authorList>
    </citation>
    <scope>NUCLEOTIDE SEQUENCE [LARGE SCALE GENOMIC DNA]</scope>
    <source>
        <strain evidence="5 6">LY-1</strain>
    </source>
</reference>
<evidence type="ECO:0000313" key="6">
    <source>
        <dbReference type="Proteomes" id="UP000244450"/>
    </source>
</evidence>
<dbReference type="PANTHER" id="PTHR47893:SF1">
    <property type="entry name" value="REGULATORY PROTEIN PCHR"/>
    <property type="match status" value="1"/>
</dbReference>
<organism evidence="5 6">
    <name type="scientific">Chitinophaga parva</name>
    <dbReference type="NCBI Taxonomy" id="2169414"/>
    <lineage>
        <taxon>Bacteria</taxon>
        <taxon>Pseudomonadati</taxon>
        <taxon>Bacteroidota</taxon>
        <taxon>Chitinophagia</taxon>
        <taxon>Chitinophagales</taxon>
        <taxon>Chitinophagaceae</taxon>
        <taxon>Chitinophaga</taxon>
    </lineage>
</organism>
<name>A0A2T7BCD6_9BACT</name>
<dbReference type="Proteomes" id="UP000244450">
    <property type="component" value="Unassembled WGS sequence"/>
</dbReference>
<dbReference type="OrthoDB" id="799767at2"/>
<protein>
    <recommendedName>
        <fullName evidence="4">HTH araC/xylS-type domain-containing protein</fullName>
    </recommendedName>
</protein>
<dbReference type="SUPFAM" id="SSF46689">
    <property type="entry name" value="Homeodomain-like"/>
    <property type="match status" value="1"/>
</dbReference>
<keyword evidence="1" id="KW-0805">Transcription regulation</keyword>
<dbReference type="PANTHER" id="PTHR47893">
    <property type="entry name" value="REGULATORY PROTEIN PCHR"/>
    <property type="match status" value="1"/>
</dbReference>
<dbReference type="Gene3D" id="1.10.10.60">
    <property type="entry name" value="Homeodomain-like"/>
    <property type="match status" value="1"/>
</dbReference>
<sequence>MTFQLYSKRYGELHCIPDVPLVAADHVLPGISTQCYTGSEGLSYFIFQEIPVAGFQVRICHFYSFVKDTLLLLSEPLTMLHMGLRRSHELYLPQLGKLTFLERGYNIVDIPRTLMEWPLRPQQAFSFVQVLLPPALLAGLAEDHPSLQALLQEDAAPRAHLRRQHNVVAGLEVMSWMDMLLHPQQTMYSNEAIVMQLVRAAAHQLPEGPCSGSLRLQDVDVEKVYAIAACLVNGDAPPSLQTLAEQFDMSLYRMNNGFKQVYGHSAAHHRKEEQLRRALQLMHQQQYSVKQLAYTLGYWPQNFSRAFKKRFGYSPGQLA</sequence>
<dbReference type="PROSITE" id="PS00041">
    <property type="entry name" value="HTH_ARAC_FAMILY_1"/>
    <property type="match status" value="1"/>
</dbReference>
<dbReference type="InterPro" id="IPR018060">
    <property type="entry name" value="HTH_AraC"/>
</dbReference>
<evidence type="ECO:0000256" key="3">
    <source>
        <dbReference type="ARBA" id="ARBA00023163"/>
    </source>
</evidence>
<dbReference type="AlphaFoldDB" id="A0A2T7BCD6"/>
<proteinExistence type="predicted"/>
<feature type="domain" description="HTH araC/xylS-type" evidence="4">
    <location>
        <begin position="222"/>
        <end position="319"/>
    </location>
</feature>